<organism evidence="3">
    <name type="scientific">freshwater metagenome</name>
    <dbReference type="NCBI Taxonomy" id="449393"/>
    <lineage>
        <taxon>unclassified sequences</taxon>
        <taxon>metagenomes</taxon>
        <taxon>ecological metagenomes</taxon>
    </lineage>
</organism>
<sequence length="115" mass="12295">MPLSDHEKRMLQEMEAALLTEDPRLFSALSGEIKPVRRSLTLVGLGLVFVGVATLFGGLIAKVTPVGVLGFVIALAGVIAILSSLTSKAPRSKGARKGNGLGSRLEQRWDERNNK</sequence>
<gene>
    <name evidence="3" type="ORF">UFOPK2265_00357</name>
</gene>
<dbReference type="InterPro" id="IPR021401">
    <property type="entry name" value="DUF3040"/>
</dbReference>
<keyword evidence="2" id="KW-1133">Transmembrane helix</keyword>
<feature type="region of interest" description="Disordered" evidence="1">
    <location>
        <begin position="88"/>
        <end position="115"/>
    </location>
</feature>
<evidence type="ECO:0000256" key="1">
    <source>
        <dbReference type="SAM" id="MobiDB-lite"/>
    </source>
</evidence>
<evidence type="ECO:0000256" key="2">
    <source>
        <dbReference type="SAM" id="Phobius"/>
    </source>
</evidence>
<keyword evidence="2" id="KW-0812">Transmembrane</keyword>
<keyword evidence="2" id="KW-0472">Membrane</keyword>
<dbReference type="Pfam" id="PF11239">
    <property type="entry name" value="DUF3040"/>
    <property type="match status" value="1"/>
</dbReference>
<feature type="transmembrane region" description="Helical" evidence="2">
    <location>
        <begin position="40"/>
        <end position="60"/>
    </location>
</feature>
<proteinExistence type="predicted"/>
<dbReference type="AlphaFoldDB" id="A0A6J6KZ95"/>
<name>A0A6J6KZ95_9ZZZZ</name>
<evidence type="ECO:0000313" key="3">
    <source>
        <dbReference type="EMBL" id="CAB4654258.1"/>
    </source>
</evidence>
<feature type="transmembrane region" description="Helical" evidence="2">
    <location>
        <begin position="66"/>
        <end position="87"/>
    </location>
</feature>
<protein>
    <submittedName>
        <fullName evidence="3">Unannotated protein</fullName>
    </submittedName>
</protein>
<accession>A0A6J6KZ95</accession>
<feature type="compositionally biased region" description="Basic and acidic residues" evidence="1">
    <location>
        <begin position="105"/>
        <end position="115"/>
    </location>
</feature>
<dbReference type="EMBL" id="CAEZWP010000009">
    <property type="protein sequence ID" value="CAB4654258.1"/>
    <property type="molecule type" value="Genomic_DNA"/>
</dbReference>
<reference evidence="3" key="1">
    <citation type="submission" date="2020-05" db="EMBL/GenBank/DDBJ databases">
        <authorList>
            <person name="Chiriac C."/>
            <person name="Salcher M."/>
            <person name="Ghai R."/>
            <person name="Kavagutti S V."/>
        </authorList>
    </citation>
    <scope>NUCLEOTIDE SEQUENCE</scope>
</reference>